<evidence type="ECO:0000256" key="2">
    <source>
        <dbReference type="SAM" id="Phobius"/>
    </source>
</evidence>
<reference evidence="5" key="1">
    <citation type="submission" date="2017-09" db="EMBL/GenBank/DDBJ databases">
        <title>Depth-based differentiation of microbial function through sediment-hosted aquifers and enrichment of novel symbionts in the deep terrestrial subsurface.</title>
        <authorList>
            <person name="Probst A.J."/>
            <person name="Ladd B."/>
            <person name="Jarett J.K."/>
            <person name="Geller-Mcgrath D.E."/>
            <person name="Sieber C.M.K."/>
            <person name="Emerson J.B."/>
            <person name="Anantharaman K."/>
            <person name="Thomas B.C."/>
            <person name="Malmstrom R."/>
            <person name="Stieglmeier M."/>
            <person name="Klingl A."/>
            <person name="Woyke T."/>
            <person name="Ryan C.M."/>
            <person name="Banfield J.F."/>
        </authorList>
    </citation>
    <scope>NUCLEOTIDE SEQUENCE [LARGE SCALE GENOMIC DNA]</scope>
</reference>
<gene>
    <name evidence="4" type="ORF">COU18_03810</name>
</gene>
<dbReference type="Gene3D" id="2.60.40.10">
    <property type="entry name" value="Immunoglobulins"/>
    <property type="match status" value="1"/>
</dbReference>
<dbReference type="InterPro" id="IPR013783">
    <property type="entry name" value="Ig-like_fold"/>
</dbReference>
<keyword evidence="2" id="KW-1133">Transmembrane helix</keyword>
<feature type="domain" description="CARDB" evidence="3">
    <location>
        <begin position="225"/>
        <end position="313"/>
    </location>
</feature>
<name>A0A2H0UBQ2_9BACT</name>
<keyword evidence="2" id="KW-0472">Membrane</keyword>
<feature type="compositionally biased region" description="Low complexity" evidence="1">
    <location>
        <begin position="14"/>
        <end position="29"/>
    </location>
</feature>
<evidence type="ECO:0000313" key="4">
    <source>
        <dbReference type="EMBL" id="PIR83770.1"/>
    </source>
</evidence>
<comment type="caution">
    <text evidence="4">The sequence shown here is derived from an EMBL/GenBank/DDBJ whole genome shotgun (WGS) entry which is preliminary data.</text>
</comment>
<evidence type="ECO:0000313" key="5">
    <source>
        <dbReference type="Proteomes" id="UP000231192"/>
    </source>
</evidence>
<dbReference type="AlphaFoldDB" id="A0A2H0UBQ2"/>
<proteinExistence type="predicted"/>
<evidence type="ECO:0000256" key="1">
    <source>
        <dbReference type="SAM" id="MobiDB-lite"/>
    </source>
</evidence>
<keyword evidence="2" id="KW-0812">Transmembrane</keyword>
<feature type="region of interest" description="Disordered" evidence="1">
    <location>
        <begin position="1"/>
        <end position="32"/>
    </location>
</feature>
<dbReference type="EMBL" id="PFBK01000008">
    <property type="protein sequence ID" value="PIR83770.1"/>
    <property type="molecule type" value="Genomic_DNA"/>
</dbReference>
<evidence type="ECO:0000259" key="3">
    <source>
        <dbReference type="Pfam" id="PF07705"/>
    </source>
</evidence>
<accession>A0A2H0UBQ2</accession>
<organism evidence="4 5">
    <name type="scientific">Candidatus Kaiserbacteria bacterium CG10_big_fil_rev_8_21_14_0_10_51_14</name>
    <dbReference type="NCBI Taxonomy" id="1974610"/>
    <lineage>
        <taxon>Bacteria</taxon>
        <taxon>Candidatus Kaiseribacteriota</taxon>
    </lineage>
</organism>
<dbReference type="InterPro" id="IPR011635">
    <property type="entry name" value="CARDB"/>
</dbReference>
<protein>
    <recommendedName>
        <fullName evidence="3">CARDB domain-containing protein</fullName>
    </recommendedName>
</protein>
<dbReference type="Pfam" id="PF07705">
    <property type="entry name" value="CARDB"/>
    <property type="match status" value="1"/>
</dbReference>
<sequence length="347" mass="37458">MYGSMPRMADEKLLTQQTKTHSTQTTTHQEPSPSIYSSVLAIAGFIILIVIVLWGLFHIASLASPFFSSLFNKSTPAAIEVTAPSSAKSGESFALRWKYSPKENGMYALLYQCRDNVHFEIPRGDTSTPIPCGAAYGVPATNAPDNMVTITPMLSGTASTSIPVSLLFMPSATSSRQAQGSVTIVILPSETPVVQVPGPVTPVVVPSVPTYTLSPADLSVRIVGVSMDQSGMAAVEFDIANQGGRPSGSYYFEAFLPTQSTYTYTSPLQSSLGVGDHVVSTLRFSAGVPGVVSIVVDPTDAVSESNEVNNYASQPIYSYMPTQSYYPQSYPYQQQYYSQPYQYPYTY</sequence>
<feature type="transmembrane region" description="Helical" evidence="2">
    <location>
        <begin position="35"/>
        <end position="57"/>
    </location>
</feature>
<dbReference type="Proteomes" id="UP000231192">
    <property type="component" value="Unassembled WGS sequence"/>
</dbReference>